<organism evidence="1 2">
    <name type="scientific">Scopulibacillus darangshiensis</name>
    <dbReference type="NCBI Taxonomy" id="442528"/>
    <lineage>
        <taxon>Bacteria</taxon>
        <taxon>Bacillati</taxon>
        <taxon>Bacillota</taxon>
        <taxon>Bacilli</taxon>
        <taxon>Bacillales</taxon>
        <taxon>Sporolactobacillaceae</taxon>
        <taxon>Scopulibacillus</taxon>
    </lineage>
</organism>
<dbReference type="InterPro" id="IPR038765">
    <property type="entry name" value="Papain-like_cys_pep_sf"/>
</dbReference>
<sequence length="168" mass="19353">MMKAFQAGDLIFVRGHGPISRLIEWFDGEFSHVAIALSDQVILESQFFVNARIAQMSYEDIEVVDLRLNDEDRKAIIHKGLNMVGKYYDYGQLIWEGIMDILQLKGHNLLNSPNRVICSEILVNLLLSIHWFDDPDDIKYIKDTTPNELYAIVKKQLKQRNQDMAKGG</sequence>
<evidence type="ECO:0000313" key="2">
    <source>
        <dbReference type="Proteomes" id="UP000295416"/>
    </source>
</evidence>
<dbReference type="SUPFAM" id="SSF54001">
    <property type="entry name" value="Cysteine proteinases"/>
    <property type="match status" value="1"/>
</dbReference>
<proteinExistence type="predicted"/>
<dbReference type="AlphaFoldDB" id="A0A4V2SKI8"/>
<protein>
    <recommendedName>
        <fullName evidence="3">Permuted papain-like amidase YaeF/Yiix C92 family enzyme</fullName>
    </recommendedName>
</protein>
<dbReference type="EMBL" id="SLXK01000058">
    <property type="protein sequence ID" value="TCP19746.1"/>
    <property type="molecule type" value="Genomic_DNA"/>
</dbReference>
<name>A0A4V2SKI8_9BACL</name>
<keyword evidence="2" id="KW-1185">Reference proteome</keyword>
<dbReference type="Proteomes" id="UP000295416">
    <property type="component" value="Unassembled WGS sequence"/>
</dbReference>
<evidence type="ECO:0008006" key="3">
    <source>
        <dbReference type="Google" id="ProtNLM"/>
    </source>
</evidence>
<reference evidence="1 2" key="1">
    <citation type="submission" date="2019-03" db="EMBL/GenBank/DDBJ databases">
        <title>Genomic Encyclopedia of Type Strains, Phase IV (KMG-IV): sequencing the most valuable type-strain genomes for metagenomic binning, comparative biology and taxonomic classification.</title>
        <authorList>
            <person name="Goeker M."/>
        </authorList>
    </citation>
    <scope>NUCLEOTIDE SEQUENCE [LARGE SCALE GENOMIC DNA]</scope>
    <source>
        <strain evidence="1 2">DSM 19377</strain>
    </source>
</reference>
<dbReference type="Gene3D" id="3.90.1720.10">
    <property type="entry name" value="endopeptidase domain like (from Nostoc punctiforme)"/>
    <property type="match status" value="1"/>
</dbReference>
<accession>A0A4V2SKI8</accession>
<gene>
    <name evidence="1" type="ORF">EV207_1584</name>
</gene>
<dbReference type="RefSeq" id="WP_132748217.1">
    <property type="nucleotide sequence ID" value="NZ_SLXK01000058.1"/>
</dbReference>
<comment type="caution">
    <text evidence="1">The sequence shown here is derived from an EMBL/GenBank/DDBJ whole genome shotgun (WGS) entry which is preliminary data.</text>
</comment>
<evidence type="ECO:0000313" key="1">
    <source>
        <dbReference type="EMBL" id="TCP19746.1"/>
    </source>
</evidence>
<dbReference type="OrthoDB" id="2451031at2"/>